<feature type="chain" id="PRO_5045005933" description="Pectinesterase" evidence="9">
    <location>
        <begin position="21"/>
        <end position="507"/>
    </location>
</feature>
<dbReference type="Gene3D" id="1.20.140.40">
    <property type="entry name" value="Invertase/pectin methylesterase inhibitor family protein"/>
    <property type="match status" value="1"/>
</dbReference>
<protein>
    <recommendedName>
        <fullName evidence="9">Pectinesterase</fullName>
        <ecNumber evidence="9">3.1.1.11</ecNumber>
    </recommendedName>
</protein>
<dbReference type="PROSITE" id="PS00503">
    <property type="entry name" value="PECTINESTERASE_2"/>
    <property type="match status" value="1"/>
</dbReference>
<comment type="similarity">
    <text evidence="3">In the N-terminal section; belongs to the PMEI family.</text>
</comment>
<feature type="domain" description="Pectinesterase catalytic" evidence="10">
    <location>
        <begin position="190"/>
        <end position="488"/>
    </location>
</feature>
<keyword evidence="7 9" id="KW-0063">Aspartyl esterase</keyword>
<feature type="domain" description="Pectinesterase inhibitor" evidence="11">
    <location>
        <begin position="52"/>
        <end position="148"/>
    </location>
</feature>
<evidence type="ECO:0000256" key="5">
    <source>
        <dbReference type="ARBA" id="ARBA00022512"/>
    </source>
</evidence>
<dbReference type="InterPro" id="IPR018040">
    <property type="entry name" value="Pectinesterase_Tyr_AS"/>
</dbReference>
<comment type="function">
    <text evidence="9">Acts in the modification of cell walls via demethylesterification of cell wall pectin.</text>
</comment>
<keyword evidence="9" id="KW-0964">Secreted</keyword>
<sequence length="507" mass="55955">MALTFMLMLLLGNFTTMAFSASLVQSDEFVGSVSEIIGLLRDVASILSKFSGVFVGNLHLNNAILDSLELLDLSSDELDSSISAIQNSKGRNNSRQNALLGSDLTTWLSAVLANLDTITDGFKGTTSIVEGLISTGLRQVTSLVKNLLLKIDIPRNNDFFNDGGEGRVFPSWARPEERKLLEANNGVTADVVVAADGTGNFTRLTDAVLAAPEKNLKRFVIYVKRGVYNEYVEINKNKWNIVMIGDGIGTTVITGNRSYVDGWTTFGSATFAVVGRGFIARDITFQNTAGPEKKQAVALRTHSDLSIYFRCEISGYQDSLFTLSMRQFFRECTISGTVDFIFGDATAFFQKCNILVKKGLPKQRNAITAQGRIDPKEPTGFSLQFCNITADSDLVPFVNTTESFLGRPWKQYSRTVFLQNYISDVISPQGWTPWNESNFWLDTLYYAEYMNTGPGAGINKRVKWPGYRVLKSSDEASNFTVANFIEGNLWLPSTGVAFTAGFEKEVV</sequence>
<comment type="subcellular location">
    <subcellularLocation>
        <location evidence="1 9">Secreted</location>
        <location evidence="1 9">Cell wall</location>
    </subcellularLocation>
</comment>
<evidence type="ECO:0000259" key="11">
    <source>
        <dbReference type="Pfam" id="PF04043"/>
    </source>
</evidence>
<dbReference type="EMBL" id="JASCZI010091565">
    <property type="protein sequence ID" value="MED6150698.1"/>
    <property type="molecule type" value="Genomic_DNA"/>
</dbReference>
<dbReference type="Pfam" id="PF04043">
    <property type="entry name" value="PMEI"/>
    <property type="match status" value="1"/>
</dbReference>
<keyword evidence="6 9" id="KW-0378">Hydrolase</keyword>
<dbReference type="EC" id="3.1.1.11" evidence="9"/>
<evidence type="ECO:0000256" key="9">
    <source>
        <dbReference type="RuleBase" id="RU000589"/>
    </source>
</evidence>
<comment type="pathway">
    <text evidence="2 9">Glycan metabolism; pectin degradation; 2-dehydro-3-deoxy-D-gluconate from pectin: step 1/5.</text>
</comment>
<evidence type="ECO:0000256" key="1">
    <source>
        <dbReference type="ARBA" id="ARBA00004191"/>
    </source>
</evidence>
<evidence type="ECO:0000256" key="2">
    <source>
        <dbReference type="ARBA" id="ARBA00005184"/>
    </source>
</evidence>
<dbReference type="InterPro" id="IPR012334">
    <property type="entry name" value="Pectin_lyas_fold"/>
</dbReference>
<keyword evidence="9" id="KW-0961">Cell wall biogenesis/degradation</keyword>
<evidence type="ECO:0000256" key="4">
    <source>
        <dbReference type="ARBA" id="ARBA00007786"/>
    </source>
</evidence>
<evidence type="ECO:0000313" key="12">
    <source>
        <dbReference type="EMBL" id="MED6150698.1"/>
    </source>
</evidence>
<keyword evidence="5 9" id="KW-0134">Cell wall</keyword>
<feature type="signal peptide" evidence="9">
    <location>
        <begin position="1"/>
        <end position="20"/>
    </location>
</feature>
<dbReference type="InterPro" id="IPR000070">
    <property type="entry name" value="Pectinesterase_cat"/>
</dbReference>
<dbReference type="Gene3D" id="2.160.20.10">
    <property type="entry name" value="Single-stranded right-handed beta-helix, Pectin lyase-like"/>
    <property type="match status" value="1"/>
</dbReference>
<dbReference type="SUPFAM" id="SSF101148">
    <property type="entry name" value="Plant invertase/pectin methylesterase inhibitor"/>
    <property type="match status" value="1"/>
</dbReference>
<evidence type="ECO:0000259" key="10">
    <source>
        <dbReference type="Pfam" id="PF01095"/>
    </source>
</evidence>
<dbReference type="PANTHER" id="PTHR31707">
    <property type="entry name" value="PECTINESTERASE"/>
    <property type="match status" value="1"/>
</dbReference>
<dbReference type="InterPro" id="IPR033131">
    <property type="entry name" value="Pectinesterase_Asp_AS"/>
</dbReference>
<comment type="caution">
    <text evidence="12">The sequence shown here is derived from an EMBL/GenBank/DDBJ whole genome shotgun (WGS) entry which is preliminary data.</text>
</comment>
<comment type="similarity">
    <text evidence="4">In the C-terminal section; belongs to the pectinesterase family.</text>
</comment>
<comment type="catalytic activity">
    <reaction evidence="9">
        <text>[(1-&gt;4)-alpha-D-galacturonosyl methyl ester](n) + n H2O = [(1-&gt;4)-alpha-D-galacturonosyl](n) + n methanol + n H(+)</text>
        <dbReference type="Rhea" id="RHEA:22380"/>
        <dbReference type="Rhea" id="RHEA-COMP:14570"/>
        <dbReference type="Rhea" id="RHEA-COMP:14573"/>
        <dbReference type="ChEBI" id="CHEBI:15377"/>
        <dbReference type="ChEBI" id="CHEBI:15378"/>
        <dbReference type="ChEBI" id="CHEBI:17790"/>
        <dbReference type="ChEBI" id="CHEBI:140522"/>
        <dbReference type="ChEBI" id="CHEBI:140523"/>
        <dbReference type="EC" id="3.1.1.11"/>
    </reaction>
</comment>
<evidence type="ECO:0000256" key="6">
    <source>
        <dbReference type="ARBA" id="ARBA00022801"/>
    </source>
</evidence>
<reference evidence="12 13" key="1">
    <citation type="journal article" date="2023" name="Plants (Basel)">
        <title>Bridging the Gap: Combining Genomics and Transcriptomics Approaches to Understand Stylosanthes scabra, an Orphan Legume from the Brazilian Caatinga.</title>
        <authorList>
            <person name="Ferreira-Neto J.R.C."/>
            <person name="da Silva M.D."/>
            <person name="Binneck E."/>
            <person name="de Melo N.F."/>
            <person name="da Silva R.H."/>
            <person name="de Melo A.L.T.M."/>
            <person name="Pandolfi V."/>
            <person name="Bustamante F.O."/>
            <person name="Brasileiro-Vidal A.C."/>
            <person name="Benko-Iseppon A.M."/>
        </authorList>
    </citation>
    <scope>NUCLEOTIDE SEQUENCE [LARGE SCALE GENOMIC DNA]</scope>
    <source>
        <tissue evidence="12">Leaves</tissue>
    </source>
</reference>
<accession>A0ABU6TRV6</accession>
<feature type="active site" evidence="8">
    <location>
        <position position="339"/>
    </location>
</feature>
<keyword evidence="13" id="KW-1185">Reference proteome</keyword>
<evidence type="ECO:0000256" key="8">
    <source>
        <dbReference type="PROSITE-ProRule" id="PRU10040"/>
    </source>
</evidence>
<proteinExistence type="inferred from homology"/>
<dbReference type="InterPro" id="IPR011050">
    <property type="entry name" value="Pectin_lyase_fold/virulence"/>
</dbReference>
<keyword evidence="9" id="KW-0732">Signal</keyword>
<dbReference type="Pfam" id="PF01095">
    <property type="entry name" value="Pectinesterase"/>
    <property type="match status" value="1"/>
</dbReference>
<evidence type="ECO:0000256" key="3">
    <source>
        <dbReference type="ARBA" id="ARBA00006027"/>
    </source>
</evidence>
<dbReference type="InterPro" id="IPR006501">
    <property type="entry name" value="Pectinesterase_inhib_dom"/>
</dbReference>
<dbReference type="PROSITE" id="PS00800">
    <property type="entry name" value="PECTINESTERASE_1"/>
    <property type="match status" value="1"/>
</dbReference>
<evidence type="ECO:0000313" key="13">
    <source>
        <dbReference type="Proteomes" id="UP001341840"/>
    </source>
</evidence>
<dbReference type="SUPFAM" id="SSF51126">
    <property type="entry name" value="Pectin lyase-like"/>
    <property type="match status" value="1"/>
</dbReference>
<dbReference type="Proteomes" id="UP001341840">
    <property type="component" value="Unassembled WGS sequence"/>
</dbReference>
<name>A0ABU6TRV6_9FABA</name>
<gene>
    <name evidence="12" type="ORF">PIB30_074966</name>
</gene>
<evidence type="ECO:0000256" key="7">
    <source>
        <dbReference type="ARBA" id="ARBA00023085"/>
    </source>
</evidence>
<organism evidence="12 13">
    <name type="scientific">Stylosanthes scabra</name>
    <dbReference type="NCBI Taxonomy" id="79078"/>
    <lineage>
        <taxon>Eukaryota</taxon>
        <taxon>Viridiplantae</taxon>
        <taxon>Streptophyta</taxon>
        <taxon>Embryophyta</taxon>
        <taxon>Tracheophyta</taxon>
        <taxon>Spermatophyta</taxon>
        <taxon>Magnoliopsida</taxon>
        <taxon>eudicotyledons</taxon>
        <taxon>Gunneridae</taxon>
        <taxon>Pentapetalae</taxon>
        <taxon>rosids</taxon>
        <taxon>fabids</taxon>
        <taxon>Fabales</taxon>
        <taxon>Fabaceae</taxon>
        <taxon>Papilionoideae</taxon>
        <taxon>50 kb inversion clade</taxon>
        <taxon>dalbergioids sensu lato</taxon>
        <taxon>Dalbergieae</taxon>
        <taxon>Pterocarpus clade</taxon>
        <taxon>Stylosanthes</taxon>
    </lineage>
</organism>
<dbReference type="InterPro" id="IPR035513">
    <property type="entry name" value="Invertase/methylesterase_inhib"/>
</dbReference>